<keyword evidence="2" id="KW-1185">Reference proteome</keyword>
<proteinExistence type="predicted"/>
<reference evidence="1 2" key="2">
    <citation type="journal article" date="2022" name="Mol. Ecol. Resour.">
        <title>The genomes of chicory, endive, great burdock and yacon provide insights into Asteraceae paleo-polyploidization history and plant inulin production.</title>
        <authorList>
            <person name="Fan W."/>
            <person name="Wang S."/>
            <person name="Wang H."/>
            <person name="Wang A."/>
            <person name="Jiang F."/>
            <person name="Liu H."/>
            <person name="Zhao H."/>
            <person name="Xu D."/>
            <person name="Zhang Y."/>
        </authorList>
    </citation>
    <scope>NUCLEOTIDE SEQUENCE [LARGE SCALE GENOMIC DNA]</scope>
    <source>
        <strain evidence="2">cv. Yunnan</strain>
        <tissue evidence="1">Leaves</tissue>
    </source>
</reference>
<reference evidence="2" key="1">
    <citation type="journal article" date="2022" name="Mol. Ecol. Resour.">
        <title>The genomes of chicory, endive, great burdock and yacon provide insights into Asteraceae palaeo-polyploidization history and plant inulin production.</title>
        <authorList>
            <person name="Fan W."/>
            <person name="Wang S."/>
            <person name="Wang H."/>
            <person name="Wang A."/>
            <person name="Jiang F."/>
            <person name="Liu H."/>
            <person name="Zhao H."/>
            <person name="Xu D."/>
            <person name="Zhang Y."/>
        </authorList>
    </citation>
    <scope>NUCLEOTIDE SEQUENCE [LARGE SCALE GENOMIC DNA]</scope>
    <source>
        <strain evidence="2">cv. Yunnan</strain>
    </source>
</reference>
<name>A0ACB9IA53_9ASTR</name>
<comment type="caution">
    <text evidence="1">The sequence shown here is derived from an EMBL/GenBank/DDBJ whole genome shotgun (WGS) entry which is preliminary data.</text>
</comment>
<protein>
    <submittedName>
        <fullName evidence="1">Uncharacterized protein</fullName>
    </submittedName>
</protein>
<accession>A0ACB9IA53</accession>
<dbReference type="EMBL" id="CM042026">
    <property type="protein sequence ID" value="KAI3804885.1"/>
    <property type="molecule type" value="Genomic_DNA"/>
</dbReference>
<gene>
    <name evidence="1" type="ORF">L1987_26751</name>
</gene>
<dbReference type="Proteomes" id="UP001056120">
    <property type="component" value="Linkage Group LG09"/>
</dbReference>
<evidence type="ECO:0000313" key="2">
    <source>
        <dbReference type="Proteomes" id="UP001056120"/>
    </source>
</evidence>
<organism evidence="1 2">
    <name type="scientific">Smallanthus sonchifolius</name>
    <dbReference type="NCBI Taxonomy" id="185202"/>
    <lineage>
        <taxon>Eukaryota</taxon>
        <taxon>Viridiplantae</taxon>
        <taxon>Streptophyta</taxon>
        <taxon>Embryophyta</taxon>
        <taxon>Tracheophyta</taxon>
        <taxon>Spermatophyta</taxon>
        <taxon>Magnoliopsida</taxon>
        <taxon>eudicotyledons</taxon>
        <taxon>Gunneridae</taxon>
        <taxon>Pentapetalae</taxon>
        <taxon>asterids</taxon>
        <taxon>campanulids</taxon>
        <taxon>Asterales</taxon>
        <taxon>Asteraceae</taxon>
        <taxon>Asteroideae</taxon>
        <taxon>Heliantheae alliance</taxon>
        <taxon>Millerieae</taxon>
        <taxon>Smallanthus</taxon>
    </lineage>
</organism>
<sequence length="89" mass="10437">MRVIDDGYLLKKDEVNVDHDLPRVGDFGVQEMKDDVHEQSIKNVEVDDDIDVYVKEMKDEMEKVHDDLYARVLEMMDQLQGKHFLVNTA</sequence>
<evidence type="ECO:0000313" key="1">
    <source>
        <dbReference type="EMBL" id="KAI3804885.1"/>
    </source>
</evidence>